<evidence type="ECO:0000259" key="6">
    <source>
        <dbReference type="PROSITE" id="PS51900"/>
    </source>
</evidence>
<dbReference type="PROSITE" id="PS51900">
    <property type="entry name" value="CB"/>
    <property type="match status" value="1"/>
</dbReference>
<dbReference type="InterPro" id="IPR011010">
    <property type="entry name" value="DNA_brk_join_enz"/>
</dbReference>
<protein>
    <submittedName>
        <fullName evidence="7">Integrase</fullName>
    </submittedName>
</protein>
<dbReference type="PROSITE" id="PS51898">
    <property type="entry name" value="TYR_RECOMBINASE"/>
    <property type="match status" value="1"/>
</dbReference>
<organism evidence="7 8">
    <name type="scientific">Micromonospora sicca</name>
    <dbReference type="NCBI Taxonomy" id="2202420"/>
    <lineage>
        <taxon>Bacteria</taxon>
        <taxon>Bacillati</taxon>
        <taxon>Actinomycetota</taxon>
        <taxon>Actinomycetes</taxon>
        <taxon>Micromonosporales</taxon>
        <taxon>Micromonosporaceae</taxon>
        <taxon>Micromonospora</taxon>
    </lineage>
</organism>
<evidence type="ECO:0000313" key="7">
    <source>
        <dbReference type="EMBL" id="PWR09441.1"/>
    </source>
</evidence>
<evidence type="ECO:0000313" key="8">
    <source>
        <dbReference type="Proteomes" id="UP000246050"/>
    </source>
</evidence>
<dbReference type="Pfam" id="PF00589">
    <property type="entry name" value="Phage_integrase"/>
    <property type="match status" value="1"/>
</dbReference>
<dbReference type="GO" id="GO:0006310">
    <property type="term" value="P:DNA recombination"/>
    <property type="evidence" value="ECO:0007669"/>
    <property type="project" value="UniProtKB-KW"/>
</dbReference>
<reference evidence="7 8" key="1">
    <citation type="submission" date="2018-05" db="EMBL/GenBank/DDBJ databases">
        <title>Micromonosporas from Atacama Desert.</title>
        <authorList>
            <person name="Carro L."/>
            <person name="Golinska P."/>
            <person name="Klenk H.-P."/>
            <person name="Goodfellow M."/>
        </authorList>
    </citation>
    <scope>NUCLEOTIDE SEQUENCE [LARGE SCALE GENOMIC DNA]</scope>
    <source>
        <strain evidence="7 8">4G51</strain>
    </source>
</reference>
<dbReference type="RefSeq" id="WP_109804954.1">
    <property type="nucleotide sequence ID" value="NZ_QGKS01000394.1"/>
</dbReference>
<feature type="domain" description="Tyr recombinase" evidence="5">
    <location>
        <begin position="119"/>
        <end position="304"/>
    </location>
</feature>
<evidence type="ECO:0000256" key="3">
    <source>
        <dbReference type="ARBA" id="ARBA00023172"/>
    </source>
</evidence>
<evidence type="ECO:0000256" key="1">
    <source>
        <dbReference type="ARBA" id="ARBA00022908"/>
    </source>
</evidence>
<dbReference type="InterPro" id="IPR004107">
    <property type="entry name" value="Integrase_SAM-like_N"/>
</dbReference>
<proteinExistence type="predicted"/>
<accession>A0A317D3I5</accession>
<dbReference type="Proteomes" id="UP000246050">
    <property type="component" value="Unassembled WGS sequence"/>
</dbReference>
<keyword evidence="2 4" id="KW-0238">DNA-binding</keyword>
<dbReference type="EMBL" id="QGKS01000394">
    <property type="protein sequence ID" value="PWR09441.1"/>
    <property type="molecule type" value="Genomic_DNA"/>
</dbReference>
<dbReference type="PANTHER" id="PTHR30349:SF81">
    <property type="entry name" value="TYROSINE RECOMBINASE XERC"/>
    <property type="match status" value="1"/>
</dbReference>
<sequence>MTSFAPLLEAFFSDRLINQRHASSHTVAAYRDSFKLLLTFTEQRTGKQPAQLDTADLDAPLIGALLQHLEHDRGNSVRTRNARLAAIHSLFRYAALRTPEHAALIQRVLAIPTKRGDRRIVNFLTSDEIDALLRAPNRSTWIGRRDHALLQLTAQTGLRLTELTVLQLQDLHLDTGPHVRCHGKGRKERCTPLTTQTVKVQRVWLAERGGGDTDALFPSHRGGALGHDAVQHLVAKHAATAAVSTPSLAAKNVTPHTLRHSAAMALLHAGVDITVIALWLGHESTQATQAYLHADMKLKEQALARTSPAGTSPGRYRAPDTLLAFLNGL</sequence>
<dbReference type="InterPro" id="IPR002104">
    <property type="entry name" value="Integrase_catalytic"/>
</dbReference>
<dbReference type="SUPFAM" id="SSF56349">
    <property type="entry name" value="DNA breaking-rejoining enzymes"/>
    <property type="match status" value="1"/>
</dbReference>
<name>A0A317D3I5_9ACTN</name>
<dbReference type="Gene3D" id="1.10.443.10">
    <property type="entry name" value="Intergrase catalytic core"/>
    <property type="match status" value="1"/>
</dbReference>
<keyword evidence="3" id="KW-0233">DNA recombination</keyword>
<evidence type="ECO:0000256" key="2">
    <source>
        <dbReference type="ARBA" id="ARBA00023125"/>
    </source>
</evidence>
<dbReference type="InterPro" id="IPR050090">
    <property type="entry name" value="Tyrosine_recombinase_XerCD"/>
</dbReference>
<comment type="caution">
    <text evidence="7">The sequence shown here is derived from an EMBL/GenBank/DDBJ whole genome shotgun (WGS) entry which is preliminary data.</text>
</comment>
<keyword evidence="1" id="KW-0229">DNA integration</keyword>
<dbReference type="Pfam" id="PF02899">
    <property type="entry name" value="Phage_int_SAM_1"/>
    <property type="match status" value="1"/>
</dbReference>
<dbReference type="InterPro" id="IPR013762">
    <property type="entry name" value="Integrase-like_cat_sf"/>
</dbReference>
<feature type="domain" description="Core-binding (CB)" evidence="6">
    <location>
        <begin position="2"/>
        <end position="95"/>
    </location>
</feature>
<dbReference type="OrthoDB" id="1850235at2"/>
<dbReference type="GO" id="GO:0003677">
    <property type="term" value="F:DNA binding"/>
    <property type="evidence" value="ECO:0007669"/>
    <property type="project" value="UniProtKB-UniRule"/>
</dbReference>
<dbReference type="AlphaFoldDB" id="A0A317D3I5"/>
<dbReference type="InterPro" id="IPR010998">
    <property type="entry name" value="Integrase_recombinase_N"/>
</dbReference>
<dbReference type="GO" id="GO:0015074">
    <property type="term" value="P:DNA integration"/>
    <property type="evidence" value="ECO:0007669"/>
    <property type="project" value="UniProtKB-KW"/>
</dbReference>
<dbReference type="Gene3D" id="1.10.150.130">
    <property type="match status" value="1"/>
</dbReference>
<evidence type="ECO:0000256" key="4">
    <source>
        <dbReference type="PROSITE-ProRule" id="PRU01248"/>
    </source>
</evidence>
<gene>
    <name evidence="7" type="ORF">DKT69_30810</name>
</gene>
<dbReference type="PANTHER" id="PTHR30349">
    <property type="entry name" value="PHAGE INTEGRASE-RELATED"/>
    <property type="match status" value="1"/>
</dbReference>
<evidence type="ECO:0000259" key="5">
    <source>
        <dbReference type="PROSITE" id="PS51898"/>
    </source>
</evidence>
<dbReference type="InterPro" id="IPR044068">
    <property type="entry name" value="CB"/>
</dbReference>